<evidence type="ECO:0000259" key="6">
    <source>
        <dbReference type="Pfam" id="PF13193"/>
    </source>
</evidence>
<dbReference type="GO" id="GO:0004467">
    <property type="term" value="F:long-chain fatty acid-CoA ligase activity"/>
    <property type="evidence" value="ECO:0007669"/>
    <property type="project" value="TreeGrafter"/>
</dbReference>
<keyword evidence="3" id="KW-0547">Nucleotide-binding</keyword>
<evidence type="ECO:0000256" key="1">
    <source>
        <dbReference type="ARBA" id="ARBA00006432"/>
    </source>
</evidence>
<dbReference type="InterPro" id="IPR025110">
    <property type="entry name" value="AMP-bd_C"/>
</dbReference>
<evidence type="ECO:0000259" key="5">
    <source>
        <dbReference type="Pfam" id="PF00501"/>
    </source>
</evidence>
<dbReference type="GO" id="GO:0005324">
    <property type="term" value="F:long-chain fatty acid transmembrane transporter activity"/>
    <property type="evidence" value="ECO:0007669"/>
    <property type="project" value="TreeGrafter"/>
</dbReference>
<evidence type="ECO:0000313" key="7">
    <source>
        <dbReference type="EMBL" id="QIB65513.1"/>
    </source>
</evidence>
<sequence length="604" mass="67464">MRNNLISRRSVAWRMARALVAQPGFYSGLKKAAKTDMALQMSLGRRLEEWACLTPEAVAIRFRGKQWTYAQYNETANQYASFLASLGVGPNDHVGVNIGNRPEMLFTLAAVAKLGAVSALINTTQRSDVLENSLNLAKAKLLIVGAEQVACMETVASLLQEQYDGKLLWVAENANSLLPGGYVDMQKEVATCSGENRPETQQVTLRDPAFLVFTSGTTGMPKASVLRWVRWYTSALAFGQAGLNLTSEDTVYCCLPLYHNNALILNFGSALYAGATFALSQKFSASRFWDEVRETEATCFTYIGELLRYLMNQPPSARDREHKVSRIAGNGLRPDLWHQFKTRYGINRIVEFYGASESPLAFINFFNYDETVGWAPGGWEIVDYDVDTDAPRRDGNGHMIKLGPGKTGLLICAVNKDRPFEGYTDKSASEKKLFRNVFEEGDCWFNSGDLMRAQGAGHVQFLDRVGDTYRWNGENVATTEVEAVINTWPQTEDAVVYGVQVPGRDGRCGMICYTLKEGESLDAAGFASMLREKLPKYAVPRFMRIRQGQDLTGTFKHQKAKLKKEGYCPAVTDEQLWYLSTEAQAWQPLTLEQKKAIDRGEVRL</sequence>
<dbReference type="FunFam" id="3.30.300.30:FF:000002">
    <property type="entry name" value="Long-chain fatty acid transport protein 1"/>
    <property type="match status" value="1"/>
</dbReference>
<accession>A0A6C0U152</accession>
<dbReference type="InterPro" id="IPR000873">
    <property type="entry name" value="AMP-dep_synth/lig_dom"/>
</dbReference>
<dbReference type="PANTHER" id="PTHR43107:SF15">
    <property type="entry name" value="FATTY ACID TRANSPORT PROTEIN 3, ISOFORM A"/>
    <property type="match status" value="1"/>
</dbReference>
<gene>
    <name evidence="7" type="ORF">G3T16_08960</name>
</gene>
<evidence type="ECO:0000256" key="2">
    <source>
        <dbReference type="ARBA" id="ARBA00022598"/>
    </source>
</evidence>
<organism evidence="7 8">
    <name type="scientific">Kineobactrum salinum</name>
    <dbReference type="NCBI Taxonomy" id="2708301"/>
    <lineage>
        <taxon>Bacteria</taxon>
        <taxon>Pseudomonadati</taxon>
        <taxon>Pseudomonadota</taxon>
        <taxon>Gammaproteobacteria</taxon>
        <taxon>Cellvibrionales</taxon>
        <taxon>Halieaceae</taxon>
        <taxon>Kineobactrum</taxon>
    </lineage>
</organism>
<dbReference type="GO" id="GO:0005886">
    <property type="term" value="C:plasma membrane"/>
    <property type="evidence" value="ECO:0007669"/>
    <property type="project" value="TreeGrafter"/>
</dbReference>
<dbReference type="PROSITE" id="PS00455">
    <property type="entry name" value="AMP_BINDING"/>
    <property type="match status" value="1"/>
</dbReference>
<dbReference type="KEGG" id="kim:G3T16_08960"/>
<dbReference type="Pfam" id="PF00501">
    <property type="entry name" value="AMP-binding"/>
    <property type="match status" value="1"/>
</dbReference>
<dbReference type="EMBL" id="CP048711">
    <property type="protein sequence ID" value="QIB65513.1"/>
    <property type="molecule type" value="Genomic_DNA"/>
</dbReference>
<dbReference type="PANTHER" id="PTHR43107">
    <property type="entry name" value="LONG-CHAIN FATTY ACID TRANSPORT PROTEIN"/>
    <property type="match status" value="1"/>
</dbReference>
<evidence type="ECO:0000256" key="3">
    <source>
        <dbReference type="ARBA" id="ARBA00022741"/>
    </source>
</evidence>
<evidence type="ECO:0000256" key="4">
    <source>
        <dbReference type="ARBA" id="ARBA00022840"/>
    </source>
</evidence>
<dbReference type="SUPFAM" id="SSF56801">
    <property type="entry name" value="Acetyl-CoA synthetase-like"/>
    <property type="match status" value="1"/>
</dbReference>
<keyword evidence="8" id="KW-1185">Reference proteome</keyword>
<proteinExistence type="inferred from homology"/>
<dbReference type="AlphaFoldDB" id="A0A6C0U152"/>
<dbReference type="GO" id="GO:0044539">
    <property type="term" value="P:long-chain fatty acid import into cell"/>
    <property type="evidence" value="ECO:0007669"/>
    <property type="project" value="TreeGrafter"/>
</dbReference>
<comment type="similarity">
    <text evidence="1">Belongs to the ATP-dependent AMP-binding enzyme family.</text>
</comment>
<evidence type="ECO:0000313" key="8">
    <source>
        <dbReference type="Proteomes" id="UP000477680"/>
    </source>
</evidence>
<dbReference type="InterPro" id="IPR042099">
    <property type="entry name" value="ANL_N_sf"/>
</dbReference>
<feature type="domain" description="AMP-dependent synthetase/ligase" evidence="5">
    <location>
        <begin position="47"/>
        <end position="393"/>
    </location>
</feature>
<dbReference type="NCBIfam" id="NF006134">
    <property type="entry name" value="PRK08279.1"/>
    <property type="match status" value="1"/>
</dbReference>
<keyword evidence="4" id="KW-0067">ATP-binding</keyword>
<dbReference type="Pfam" id="PF13193">
    <property type="entry name" value="AMP-binding_C"/>
    <property type="match status" value="1"/>
</dbReference>
<dbReference type="Proteomes" id="UP000477680">
    <property type="component" value="Chromosome"/>
</dbReference>
<dbReference type="GO" id="GO:0005524">
    <property type="term" value="F:ATP binding"/>
    <property type="evidence" value="ECO:0007669"/>
    <property type="project" value="UniProtKB-KW"/>
</dbReference>
<dbReference type="Gene3D" id="3.30.300.30">
    <property type="match status" value="1"/>
</dbReference>
<keyword evidence="2" id="KW-0436">Ligase</keyword>
<reference evidence="7 8" key="1">
    <citation type="submission" date="2020-02" db="EMBL/GenBank/DDBJ databases">
        <title>Genome sequencing for Kineobactrum sp. M2.</title>
        <authorList>
            <person name="Park S.-J."/>
        </authorList>
    </citation>
    <scope>NUCLEOTIDE SEQUENCE [LARGE SCALE GENOMIC DNA]</scope>
    <source>
        <strain evidence="7 8">M2</strain>
    </source>
</reference>
<name>A0A6C0U152_9GAMM</name>
<feature type="domain" description="AMP-binding enzyme C-terminal" evidence="6">
    <location>
        <begin position="480"/>
        <end position="556"/>
    </location>
</feature>
<dbReference type="RefSeq" id="WP_163494780.1">
    <property type="nucleotide sequence ID" value="NZ_CP048711.1"/>
</dbReference>
<dbReference type="Gene3D" id="3.40.50.12780">
    <property type="entry name" value="N-terminal domain of ligase-like"/>
    <property type="match status" value="1"/>
</dbReference>
<dbReference type="InterPro" id="IPR020845">
    <property type="entry name" value="AMP-binding_CS"/>
</dbReference>
<protein>
    <submittedName>
        <fullName evidence="7">Long-chain-acyl-CoA synthetase</fullName>
    </submittedName>
</protein>
<dbReference type="InterPro" id="IPR045851">
    <property type="entry name" value="AMP-bd_C_sf"/>
</dbReference>